<dbReference type="EMBL" id="CP063458">
    <property type="protein sequence ID" value="QOV92574.1"/>
    <property type="molecule type" value="Genomic_DNA"/>
</dbReference>
<protein>
    <submittedName>
        <fullName evidence="1">Uncharacterized protein</fullName>
    </submittedName>
</protein>
<reference evidence="1 2" key="1">
    <citation type="submission" date="2020-10" db="EMBL/GenBank/DDBJ databases">
        <title>Wide distribution of Phycisphaera-like planctomycetes from WD2101 soil group in peatlands and genome analysis of the first cultivated representative.</title>
        <authorList>
            <person name="Dedysh S.N."/>
            <person name="Beletsky A.V."/>
            <person name="Ivanova A."/>
            <person name="Kulichevskaya I.S."/>
            <person name="Suzina N.E."/>
            <person name="Philippov D.A."/>
            <person name="Rakitin A.L."/>
            <person name="Mardanov A.V."/>
            <person name="Ravin N.V."/>
        </authorList>
    </citation>
    <scope>NUCLEOTIDE SEQUENCE [LARGE SCALE GENOMIC DNA]</scope>
    <source>
        <strain evidence="1 2">M1803</strain>
    </source>
</reference>
<evidence type="ECO:0000313" key="1">
    <source>
        <dbReference type="EMBL" id="QOV92574.1"/>
    </source>
</evidence>
<organism evidence="1 2">
    <name type="scientific">Humisphaera borealis</name>
    <dbReference type="NCBI Taxonomy" id="2807512"/>
    <lineage>
        <taxon>Bacteria</taxon>
        <taxon>Pseudomonadati</taxon>
        <taxon>Planctomycetota</taxon>
        <taxon>Phycisphaerae</taxon>
        <taxon>Tepidisphaerales</taxon>
        <taxon>Tepidisphaeraceae</taxon>
        <taxon>Humisphaera</taxon>
    </lineage>
</organism>
<keyword evidence="2" id="KW-1185">Reference proteome</keyword>
<dbReference type="RefSeq" id="WP_206293625.1">
    <property type="nucleotide sequence ID" value="NZ_CP063458.1"/>
</dbReference>
<evidence type="ECO:0000313" key="2">
    <source>
        <dbReference type="Proteomes" id="UP000593765"/>
    </source>
</evidence>
<dbReference type="Proteomes" id="UP000593765">
    <property type="component" value="Chromosome"/>
</dbReference>
<proteinExistence type="predicted"/>
<dbReference type="KEGG" id="hbs:IPV69_03985"/>
<gene>
    <name evidence="1" type="ORF">IPV69_03985</name>
</gene>
<accession>A0A7M2X4P2</accession>
<name>A0A7M2X4P2_9BACT</name>
<sequence>MPGDPRDYRIDLSVTAETPASHSAPSTPTNSRPFLSIHFACCGVYQRIYRSADGTRYAGHCPRCARPVRFAVGPDGTSSRSFTAL</sequence>
<dbReference type="AlphaFoldDB" id="A0A7M2X4P2"/>